<feature type="signal peptide" evidence="1">
    <location>
        <begin position="1"/>
        <end position="23"/>
    </location>
</feature>
<feature type="chain" id="PRO_5039509162" evidence="1">
    <location>
        <begin position="24"/>
        <end position="151"/>
    </location>
</feature>
<sequence length="151" mass="15804">MHTKNKIKAALAALALAVTGIFAGTVPAQAFSSSSSLTANGVTYKVSAYSCNLYWRSCNWSTTASLSKSMRYTHTSRVKANGFGVKVTISKSPGATLSGNSTNLVTSTQRGYGRYSQNKGLATPSLFSVSVAARSSLTAGGRTVSTGWTTW</sequence>
<evidence type="ECO:0000313" key="3">
    <source>
        <dbReference type="Proteomes" id="UP000269542"/>
    </source>
</evidence>
<accession>A0A3S4YXK8</accession>
<organism evidence="2 3">
    <name type="scientific">Trueperella bialowiezensis</name>
    <dbReference type="NCBI Taxonomy" id="312285"/>
    <lineage>
        <taxon>Bacteria</taxon>
        <taxon>Bacillati</taxon>
        <taxon>Actinomycetota</taxon>
        <taxon>Actinomycetes</taxon>
        <taxon>Actinomycetales</taxon>
        <taxon>Actinomycetaceae</taxon>
        <taxon>Trueperella</taxon>
    </lineage>
</organism>
<dbReference type="Proteomes" id="UP000269542">
    <property type="component" value="Chromosome"/>
</dbReference>
<reference evidence="2 3" key="1">
    <citation type="submission" date="2018-12" db="EMBL/GenBank/DDBJ databases">
        <authorList>
            <consortium name="Pathogen Informatics"/>
        </authorList>
    </citation>
    <scope>NUCLEOTIDE SEQUENCE [LARGE SCALE GENOMIC DNA]</scope>
    <source>
        <strain evidence="2 3">NCTC13354</strain>
    </source>
</reference>
<dbReference type="AlphaFoldDB" id="A0A3S4YXK8"/>
<dbReference type="EMBL" id="LR134476">
    <property type="protein sequence ID" value="VEI13049.1"/>
    <property type="molecule type" value="Genomic_DNA"/>
</dbReference>
<dbReference type="KEGG" id="tbw:NCTC13354_00749"/>
<gene>
    <name evidence="2" type="ORF">NCTC13354_00749</name>
</gene>
<keyword evidence="1" id="KW-0732">Signal</keyword>
<proteinExistence type="predicted"/>
<evidence type="ECO:0000313" key="2">
    <source>
        <dbReference type="EMBL" id="VEI13049.1"/>
    </source>
</evidence>
<evidence type="ECO:0000256" key="1">
    <source>
        <dbReference type="SAM" id="SignalP"/>
    </source>
</evidence>
<keyword evidence="3" id="KW-1185">Reference proteome</keyword>
<name>A0A3S4YXK8_9ACTO</name>
<protein>
    <submittedName>
        <fullName evidence="2">Uncharacterized protein</fullName>
    </submittedName>
</protein>